<evidence type="ECO:0000256" key="1">
    <source>
        <dbReference type="ARBA" id="ARBA00022737"/>
    </source>
</evidence>
<dbReference type="InterPro" id="IPR011990">
    <property type="entry name" value="TPR-like_helical_dom_sf"/>
</dbReference>
<dbReference type="NCBIfam" id="TIGR00756">
    <property type="entry name" value="PPR"/>
    <property type="match status" value="1"/>
</dbReference>
<dbReference type="EMBL" id="JXTB01000079">
    <property type="protein sequence ID" value="PON66545.1"/>
    <property type="molecule type" value="Genomic_DNA"/>
</dbReference>
<dbReference type="PROSITE" id="PS51375">
    <property type="entry name" value="PPR"/>
    <property type="match status" value="1"/>
</dbReference>
<dbReference type="AlphaFoldDB" id="A0A2P5CZY6"/>
<reference evidence="4" key="1">
    <citation type="submission" date="2016-06" db="EMBL/GenBank/DDBJ databases">
        <title>Parallel loss of symbiosis genes in relatives of nitrogen-fixing non-legume Parasponia.</title>
        <authorList>
            <person name="Van Velzen R."/>
            <person name="Holmer R."/>
            <person name="Bu F."/>
            <person name="Rutten L."/>
            <person name="Van Zeijl A."/>
            <person name="Liu W."/>
            <person name="Santuari L."/>
            <person name="Cao Q."/>
            <person name="Sharma T."/>
            <person name="Shen D."/>
            <person name="Roswanjaya Y."/>
            <person name="Wardhani T."/>
            <person name="Kalhor M.S."/>
            <person name="Jansen J."/>
            <person name="Van den Hoogen J."/>
            <person name="Gungor B."/>
            <person name="Hartog M."/>
            <person name="Hontelez J."/>
            <person name="Verver J."/>
            <person name="Yang W.-C."/>
            <person name="Schijlen E."/>
            <person name="Repin R."/>
            <person name="Schilthuizen M."/>
            <person name="Schranz E."/>
            <person name="Heidstra R."/>
            <person name="Miyata K."/>
            <person name="Fedorova E."/>
            <person name="Kohlen W."/>
            <person name="Bisseling T."/>
            <person name="Smit S."/>
            <person name="Geurts R."/>
        </authorList>
    </citation>
    <scope>NUCLEOTIDE SEQUENCE [LARGE SCALE GENOMIC DNA]</scope>
    <source>
        <strain evidence="4">cv. WU1-14</strain>
    </source>
</reference>
<evidence type="ECO:0000313" key="3">
    <source>
        <dbReference type="EMBL" id="PON66545.1"/>
    </source>
</evidence>
<keyword evidence="1" id="KW-0677">Repeat</keyword>
<dbReference type="InterPro" id="IPR002885">
    <property type="entry name" value="PPR_rpt"/>
</dbReference>
<protein>
    <submittedName>
        <fullName evidence="3">Pentatricopeptide repeat</fullName>
    </submittedName>
</protein>
<accession>A0A2P5CZY6</accession>
<sequence>MINEAYELLLVMEMNGFHLDLSVCNKILMGLCELNQGREAKRLFNIMIKKGAASKLASFTYLVNI</sequence>
<evidence type="ECO:0000313" key="4">
    <source>
        <dbReference type="Proteomes" id="UP000237105"/>
    </source>
</evidence>
<keyword evidence="4" id="KW-1185">Reference proteome</keyword>
<dbReference type="Proteomes" id="UP000237105">
    <property type="component" value="Unassembled WGS sequence"/>
</dbReference>
<gene>
    <name evidence="3" type="ORF">PanWU01x14_109670</name>
</gene>
<dbReference type="OrthoDB" id="1541592at2759"/>
<evidence type="ECO:0000256" key="2">
    <source>
        <dbReference type="PROSITE-ProRule" id="PRU00708"/>
    </source>
</evidence>
<organism evidence="3 4">
    <name type="scientific">Parasponia andersonii</name>
    <name type="common">Sponia andersonii</name>
    <dbReference type="NCBI Taxonomy" id="3476"/>
    <lineage>
        <taxon>Eukaryota</taxon>
        <taxon>Viridiplantae</taxon>
        <taxon>Streptophyta</taxon>
        <taxon>Embryophyta</taxon>
        <taxon>Tracheophyta</taxon>
        <taxon>Spermatophyta</taxon>
        <taxon>Magnoliopsida</taxon>
        <taxon>eudicotyledons</taxon>
        <taxon>Gunneridae</taxon>
        <taxon>Pentapetalae</taxon>
        <taxon>rosids</taxon>
        <taxon>fabids</taxon>
        <taxon>Rosales</taxon>
        <taxon>Cannabaceae</taxon>
        <taxon>Parasponia</taxon>
    </lineage>
</organism>
<proteinExistence type="predicted"/>
<comment type="caution">
    <text evidence="3">The sequence shown here is derived from an EMBL/GenBank/DDBJ whole genome shotgun (WGS) entry which is preliminary data.</text>
</comment>
<dbReference type="Gene3D" id="1.25.40.10">
    <property type="entry name" value="Tetratricopeptide repeat domain"/>
    <property type="match status" value="1"/>
</dbReference>
<feature type="repeat" description="PPR" evidence="2">
    <location>
        <begin position="20"/>
        <end position="54"/>
    </location>
</feature>
<name>A0A2P5CZY6_PARAD</name>